<reference evidence="2" key="2">
    <citation type="journal article" date="2015" name="Data Brief">
        <title>Shoot transcriptome of the giant reed, Arundo donax.</title>
        <authorList>
            <person name="Barrero R.A."/>
            <person name="Guerrero F.D."/>
            <person name="Moolhuijzen P."/>
            <person name="Goolsby J.A."/>
            <person name="Tidwell J."/>
            <person name="Bellgard S.E."/>
            <person name="Bellgard M.I."/>
        </authorList>
    </citation>
    <scope>NUCLEOTIDE SEQUENCE</scope>
    <source>
        <tissue evidence="2">Shoot tissue taken approximately 20 cm above the soil surface</tissue>
    </source>
</reference>
<evidence type="ECO:0000313" key="2">
    <source>
        <dbReference type="EMBL" id="JAE06506.1"/>
    </source>
</evidence>
<reference evidence="2" key="1">
    <citation type="submission" date="2014-09" db="EMBL/GenBank/DDBJ databases">
        <authorList>
            <person name="Magalhaes I.L.F."/>
            <person name="Oliveira U."/>
            <person name="Santos F.R."/>
            <person name="Vidigal T.H.D.A."/>
            <person name="Brescovit A.D."/>
            <person name="Santos A.J."/>
        </authorList>
    </citation>
    <scope>NUCLEOTIDE SEQUENCE</scope>
    <source>
        <tissue evidence="2">Shoot tissue taken approximately 20 cm above the soil surface</tissue>
    </source>
</reference>
<sequence>MAAAHISRSTAAAQAGGAPAASRARGEARGVAGMARKAHRGAFWLGVVVVGGEGGWRRELVGGLGCDSRKSSKSSDARPPMRKRREGAEVQVAVGSCARERKGGGGAVVVEPSSLLALMAVGLLDVGLAVVEELGVRRRRRVEVLPVPHQRGGRWGGGCGCWESGVGGRSEDDAMVEGTGVGSARRRRGGRGQCGGRRRARGGPA</sequence>
<name>A0A0A9F8M6_ARUDO</name>
<proteinExistence type="predicted"/>
<dbReference type="AlphaFoldDB" id="A0A0A9F8M6"/>
<feature type="region of interest" description="Disordered" evidence="1">
    <location>
        <begin position="66"/>
        <end position="88"/>
    </location>
</feature>
<organism evidence="2">
    <name type="scientific">Arundo donax</name>
    <name type="common">Giant reed</name>
    <name type="synonym">Donax arundinaceus</name>
    <dbReference type="NCBI Taxonomy" id="35708"/>
    <lineage>
        <taxon>Eukaryota</taxon>
        <taxon>Viridiplantae</taxon>
        <taxon>Streptophyta</taxon>
        <taxon>Embryophyta</taxon>
        <taxon>Tracheophyta</taxon>
        <taxon>Spermatophyta</taxon>
        <taxon>Magnoliopsida</taxon>
        <taxon>Liliopsida</taxon>
        <taxon>Poales</taxon>
        <taxon>Poaceae</taxon>
        <taxon>PACMAD clade</taxon>
        <taxon>Arundinoideae</taxon>
        <taxon>Arundineae</taxon>
        <taxon>Arundo</taxon>
    </lineage>
</organism>
<dbReference type="EMBL" id="GBRH01191390">
    <property type="protein sequence ID" value="JAE06506.1"/>
    <property type="molecule type" value="Transcribed_RNA"/>
</dbReference>
<feature type="compositionally biased region" description="Basic and acidic residues" evidence="1">
    <location>
        <begin position="67"/>
        <end position="76"/>
    </location>
</feature>
<evidence type="ECO:0000256" key="1">
    <source>
        <dbReference type="SAM" id="MobiDB-lite"/>
    </source>
</evidence>
<feature type="compositionally biased region" description="Basic residues" evidence="1">
    <location>
        <begin position="184"/>
        <end position="205"/>
    </location>
</feature>
<accession>A0A0A9F8M6</accession>
<feature type="region of interest" description="Disordered" evidence="1">
    <location>
        <begin position="1"/>
        <end position="23"/>
    </location>
</feature>
<feature type="region of interest" description="Disordered" evidence="1">
    <location>
        <begin position="172"/>
        <end position="205"/>
    </location>
</feature>
<protein>
    <submittedName>
        <fullName evidence="2">Uncharacterized protein</fullName>
    </submittedName>
</protein>